<dbReference type="InterPro" id="IPR050229">
    <property type="entry name" value="GlpE_sulfurtransferase"/>
</dbReference>
<dbReference type="SMART" id="SM00450">
    <property type="entry name" value="RHOD"/>
    <property type="match status" value="1"/>
</dbReference>
<evidence type="ECO:0000313" key="3">
    <source>
        <dbReference type="Proteomes" id="UP000007468"/>
    </source>
</evidence>
<dbReference type="InterPro" id="IPR001307">
    <property type="entry name" value="Thiosulphate_STrfase_CS"/>
</dbReference>
<reference evidence="3" key="1">
    <citation type="submission" date="2010-12" db="EMBL/GenBank/DDBJ databases">
        <title>The genome sequence of Filifactor alocis strain ATCC 35896.</title>
        <authorList>
            <consortium name="The Broad Institute Genome Sequencing Platform"/>
            <person name="Ward D."/>
            <person name="Earl A."/>
            <person name="Feldgarden M."/>
            <person name="Young S.K."/>
            <person name="Gargeya S."/>
            <person name="Zeng Q."/>
            <person name="Alvarado L."/>
            <person name="Berlin A."/>
            <person name="Bochicchio J."/>
            <person name="Chapman S.B."/>
            <person name="Chen Z."/>
            <person name="Freedman E."/>
            <person name="Gellesch M."/>
            <person name="Goldberg J."/>
            <person name="Griggs A."/>
            <person name="Gujja S."/>
            <person name="Heilman E."/>
            <person name="Heiman D."/>
            <person name="Howarth C."/>
            <person name="Mehta T."/>
            <person name="Neiman D."/>
            <person name="Pearson M."/>
            <person name="Roberts A."/>
            <person name="Saif S."/>
            <person name="Shea T."/>
            <person name="Shenoy N."/>
            <person name="Sisk P."/>
            <person name="Stolte C."/>
            <person name="Sykes S."/>
            <person name="White J."/>
            <person name="Yandava C."/>
            <person name="Izard J."/>
            <person name="Blanton J.M."/>
            <person name="Baranova O.V."/>
            <person name="Tanner A.C."/>
            <person name="Dewhirst F.E."/>
            <person name="Haas B."/>
            <person name="Nusbaum C."/>
            <person name="Birren B."/>
        </authorList>
    </citation>
    <scope>NUCLEOTIDE SEQUENCE [LARGE SCALE GENOMIC DNA]</scope>
    <source>
        <strain evidence="3">ATCC 35896 / D40 B5</strain>
    </source>
</reference>
<name>D6GTG1_FILAD</name>
<dbReference type="Gene3D" id="3.40.250.10">
    <property type="entry name" value="Rhodanese-like domain"/>
    <property type="match status" value="1"/>
</dbReference>
<dbReference type="OrthoDB" id="9800872at2"/>
<accession>D6GTG1</accession>
<dbReference type="EMBL" id="CP002390">
    <property type="protein sequence ID" value="EFE27768.1"/>
    <property type="molecule type" value="Genomic_DNA"/>
</dbReference>
<dbReference type="CDD" id="cd00158">
    <property type="entry name" value="RHOD"/>
    <property type="match status" value="1"/>
</dbReference>
<protein>
    <submittedName>
        <fullName evidence="2">Rhodanese-like protein</fullName>
    </submittedName>
</protein>
<dbReference type="GO" id="GO:0004792">
    <property type="term" value="F:thiosulfate-cyanide sulfurtransferase activity"/>
    <property type="evidence" value="ECO:0007669"/>
    <property type="project" value="InterPro"/>
</dbReference>
<proteinExistence type="predicted"/>
<dbReference type="PANTHER" id="PTHR43031">
    <property type="entry name" value="FAD-DEPENDENT OXIDOREDUCTASE"/>
    <property type="match status" value="1"/>
</dbReference>
<dbReference type="PANTHER" id="PTHR43031:SF1">
    <property type="entry name" value="PYRIDINE NUCLEOTIDE-DISULPHIDE OXIDOREDUCTASE"/>
    <property type="match status" value="1"/>
</dbReference>
<dbReference type="eggNOG" id="COG0607">
    <property type="taxonomic scope" value="Bacteria"/>
</dbReference>
<dbReference type="SUPFAM" id="SSF52821">
    <property type="entry name" value="Rhodanese/Cell cycle control phosphatase"/>
    <property type="match status" value="1"/>
</dbReference>
<dbReference type="InterPro" id="IPR001763">
    <property type="entry name" value="Rhodanese-like_dom"/>
</dbReference>
<keyword evidence="3" id="KW-1185">Reference proteome</keyword>
<gene>
    <name evidence="2" type="ordered locus">HMPREF0389_01399</name>
</gene>
<dbReference type="KEGG" id="faa:HMPREF0389_01399"/>
<dbReference type="STRING" id="546269.HMPREF0389_01399"/>
<dbReference type="Pfam" id="PF00581">
    <property type="entry name" value="Rhodanese"/>
    <property type="match status" value="1"/>
</dbReference>
<dbReference type="AlphaFoldDB" id="D6GTG1"/>
<dbReference type="PROSITE" id="PS50206">
    <property type="entry name" value="RHODANESE_3"/>
    <property type="match status" value="1"/>
</dbReference>
<sequence length="103" mass="11722">MFAREFMKNQVQELTEKKGLLIDVRTKEEYEEGHLPGALNIPMEEVEDRFEEECPDKEQHYGLYCHSGGRSEVVASFLNSIGYVNAKNIGGVISWSGVLEKNK</sequence>
<evidence type="ECO:0000313" key="2">
    <source>
        <dbReference type="EMBL" id="EFE27768.1"/>
    </source>
</evidence>
<dbReference type="InterPro" id="IPR036873">
    <property type="entry name" value="Rhodanese-like_dom_sf"/>
</dbReference>
<feature type="domain" description="Rhodanese" evidence="1">
    <location>
        <begin position="15"/>
        <end position="101"/>
    </location>
</feature>
<organism evidence="2 3">
    <name type="scientific">Filifactor alocis (strain ATCC 35896 / CCUG 47790 / D40 B5)</name>
    <name type="common">Fusobacterium alocis</name>
    <dbReference type="NCBI Taxonomy" id="546269"/>
    <lineage>
        <taxon>Bacteria</taxon>
        <taxon>Bacillati</taxon>
        <taxon>Bacillota</taxon>
        <taxon>Clostridia</taxon>
        <taxon>Peptostreptococcales</taxon>
        <taxon>Filifactoraceae</taxon>
        <taxon>Filifactor</taxon>
    </lineage>
</organism>
<dbReference type="Proteomes" id="UP000007468">
    <property type="component" value="Chromosome"/>
</dbReference>
<dbReference type="RefSeq" id="WP_014262542.1">
    <property type="nucleotide sequence ID" value="NC_016630.1"/>
</dbReference>
<evidence type="ECO:0000259" key="1">
    <source>
        <dbReference type="PROSITE" id="PS50206"/>
    </source>
</evidence>
<dbReference type="PROSITE" id="PS00380">
    <property type="entry name" value="RHODANESE_1"/>
    <property type="match status" value="1"/>
</dbReference>